<sequence length="246" mass="27953">MRHNIDIMKRDEPITIQSALPHAGGKSRPLSEQAFNTLRRRILRGEIAPGTKLRIEVLQQEHSLSSSPLREALNRLVAEGLVTADDNKGFRAAAVSAEDLKDITNFRLLVEPAALAQSIANGDGEWEGRIVAEFHQLERLRKRVASGGDWPDEEWTERHKLFHMAMLSAAESPRLLALCSSLFDQSERYRRFSVMNRKEPRNTDEEHRRMMEAVLDRKSELACAILRDHIAQTARNVMLIKSVQDA</sequence>
<dbReference type="Gene3D" id="1.10.10.10">
    <property type="entry name" value="Winged helix-like DNA-binding domain superfamily/Winged helix DNA-binding domain"/>
    <property type="match status" value="1"/>
</dbReference>
<dbReference type="SUPFAM" id="SSF48008">
    <property type="entry name" value="GntR ligand-binding domain-like"/>
    <property type="match status" value="1"/>
</dbReference>
<dbReference type="InterPro" id="IPR011711">
    <property type="entry name" value="GntR_C"/>
</dbReference>
<keyword evidence="2" id="KW-0238">DNA-binding</keyword>
<proteinExistence type="predicted"/>
<accession>A0A158I5T4</accession>
<dbReference type="Pfam" id="PF00392">
    <property type="entry name" value="GntR"/>
    <property type="match status" value="1"/>
</dbReference>
<dbReference type="GO" id="GO:0003677">
    <property type="term" value="F:DNA binding"/>
    <property type="evidence" value="ECO:0007669"/>
    <property type="project" value="UniProtKB-KW"/>
</dbReference>
<dbReference type="SUPFAM" id="SSF46785">
    <property type="entry name" value="Winged helix' DNA-binding domain"/>
    <property type="match status" value="1"/>
</dbReference>
<dbReference type="GO" id="GO:0003700">
    <property type="term" value="F:DNA-binding transcription factor activity"/>
    <property type="evidence" value="ECO:0007669"/>
    <property type="project" value="InterPro"/>
</dbReference>
<dbReference type="InterPro" id="IPR000524">
    <property type="entry name" value="Tscrpt_reg_HTH_GntR"/>
</dbReference>
<keyword evidence="3" id="KW-0804">Transcription</keyword>
<dbReference type="SMART" id="SM00345">
    <property type="entry name" value="HTH_GNTR"/>
    <property type="match status" value="1"/>
</dbReference>
<dbReference type="PANTHER" id="PTHR43537">
    <property type="entry name" value="TRANSCRIPTIONAL REGULATOR, GNTR FAMILY"/>
    <property type="match status" value="1"/>
</dbReference>
<evidence type="ECO:0000256" key="1">
    <source>
        <dbReference type="ARBA" id="ARBA00023015"/>
    </source>
</evidence>
<dbReference type="Pfam" id="PF07729">
    <property type="entry name" value="FCD"/>
    <property type="match status" value="1"/>
</dbReference>
<dbReference type="EMBL" id="FCNY02000010">
    <property type="protein sequence ID" value="SAL51916.1"/>
    <property type="molecule type" value="Genomic_DNA"/>
</dbReference>
<evidence type="ECO:0000313" key="6">
    <source>
        <dbReference type="Proteomes" id="UP000054740"/>
    </source>
</evidence>
<evidence type="ECO:0000259" key="4">
    <source>
        <dbReference type="PROSITE" id="PS50949"/>
    </source>
</evidence>
<gene>
    <name evidence="5" type="ORF">AWB70_04266</name>
</gene>
<keyword evidence="6" id="KW-1185">Reference proteome</keyword>
<dbReference type="InterPro" id="IPR036390">
    <property type="entry name" value="WH_DNA-bd_sf"/>
</dbReference>
<dbReference type="InterPro" id="IPR036388">
    <property type="entry name" value="WH-like_DNA-bd_sf"/>
</dbReference>
<organism evidence="5 6">
    <name type="scientific">Caballeronia cordobensis</name>
    <name type="common">Burkholderia cordobensis</name>
    <dbReference type="NCBI Taxonomy" id="1353886"/>
    <lineage>
        <taxon>Bacteria</taxon>
        <taxon>Pseudomonadati</taxon>
        <taxon>Pseudomonadota</taxon>
        <taxon>Betaproteobacteria</taxon>
        <taxon>Burkholderiales</taxon>
        <taxon>Burkholderiaceae</taxon>
        <taxon>Caballeronia</taxon>
    </lineage>
</organism>
<evidence type="ECO:0000256" key="3">
    <source>
        <dbReference type="ARBA" id="ARBA00023163"/>
    </source>
</evidence>
<dbReference type="AlphaFoldDB" id="A0A158I5T4"/>
<dbReference type="Gene3D" id="1.20.120.530">
    <property type="entry name" value="GntR ligand-binding domain-like"/>
    <property type="match status" value="1"/>
</dbReference>
<name>A0A158I5T4_CABCO</name>
<dbReference type="PANTHER" id="PTHR43537:SF20">
    <property type="entry name" value="HTH-TYPE TRANSCRIPTIONAL REPRESSOR GLAR"/>
    <property type="match status" value="1"/>
</dbReference>
<dbReference type="PROSITE" id="PS50949">
    <property type="entry name" value="HTH_GNTR"/>
    <property type="match status" value="1"/>
</dbReference>
<dbReference type="Proteomes" id="UP000054740">
    <property type="component" value="Unassembled WGS sequence"/>
</dbReference>
<protein>
    <submittedName>
        <fullName evidence="5">GntR family transcriptional regulator</fullName>
    </submittedName>
</protein>
<keyword evidence="1" id="KW-0805">Transcription regulation</keyword>
<dbReference type="SMART" id="SM00895">
    <property type="entry name" value="FCD"/>
    <property type="match status" value="1"/>
</dbReference>
<dbReference type="InterPro" id="IPR008920">
    <property type="entry name" value="TF_FadR/GntR_C"/>
</dbReference>
<reference evidence="6" key="1">
    <citation type="submission" date="2016-01" db="EMBL/GenBank/DDBJ databases">
        <authorList>
            <person name="Peeters C."/>
        </authorList>
    </citation>
    <scope>NUCLEOTIDE SEQUENCE [LARGE SCALE GENOMIC DNA]</scope>
</reference>
<evidence type="ECO:0000256" key="2">
    <source>
        <dbReference type="ARBA" id="ARBA00023125"/>
    </source>
</evidence>
<feature type="domain" description="HTH gntR-type" evidence="4">
    <location>
        <begin position="28"/>
        <end position="95"/>
    </location>
</feature>
<evidence type="ECO:0000313" key="5">
    <source>
        <dbReference type="EMBL" id="SAL51916.1"/>
    </source>
</evidence>
<dbReference type="CDD" id="cd07377">
    <property type="entry name" value="WHTH_GntR"/>
    <property type="match status" value="1"/>
</dbReference>